<dbReference type="InterPro" id="IPR021354">
    <property type="entry name" value="DUF2975"/>
</dbReference>
<reference evidence="2 3" key="1">
    <citation type="submission" date="2016-11" db="EMBL/GenBank/DDBJ databases">
        <authorList>
            <person name="Jaros S."/>
            <person name="Januszkiewicz K."/>
            <person name="Wedrychowicz H."/>
        </authorList>
    </citation>
    <scope>NUCLEOTIDE SEQUENCE [LARGE SCALE GENOMIC DNA]</scope>
    <source>
        <strain evidence="2 3">DSM 46144</strain>
    </source>
</reference>
<feature type="transmembrane region" description="Helical" evidence="1">
    <location>
        <begin position="102"/>
        <end position="123"/>
    </location>
</feature>
<sequence length="173" mass="17725">MAPRESLPRTDWLRQLHGLLLTGVVLSGLLGVLSMSAILIGQPIETSAPSGAVLVSDALVGADAGVTADGAIDLRILLSRLVGAAHRADPFTSATVRRLRTLGWLLVAGGPAASMIEFAARFALSGTATTGGASADLDLSTPALWFVAGVGLLATSEVIRRGQAMRAELDTVV</sequence>
<keyword evidence="1" id="KW-0472">Membrane</keyword>
<dbReference type="STRING" id="134849.SAMN05443668_12660"/>
<evidence type="ECO:0000313" key="3">
    <source>
        <dbReference type="Proteomes" id="UP000184440"/>
    </source>
</evidence>
<organism evidence="2 3">
    <name type="scientific">Cryptosporangium aurantiacum</name>
    <dbReference type="NCBI Taxonomy" id="134849"/>
    <lineage>
        <taxon>Bacteria</taxon>
        <taxon>Bacillati</taxon>
        <taxon>Actinomycetota</taxon>
        <taxon>Actinomycetes</taxon>
        <taxon>Cryptosporangiales</taxon>
        <taxon>Cryptosporangiaceae</taxon>
        <taxon>Cryptosporangium</taxon>
    </lineage>
</organism>
<name>A0A1M7RNP5_9ACTN</name>
<feature type="transmembrane region" description="Helical" evidence="1">
    <location>
        <begin position="143"/>
        <end position="159"/>
    </location>
</feature>
<evidence type="ECO:0000256" key="1">
    <source>
        <dbReference type="SAM" id="Phobius"/>
    </source>
</evidence>
<protein>
    <recommendedName>
        <fullName evidence="4">DUF2975 domain-containing protein</fullName>
    </recommendedName>
</protein>
<proteinExistence type="predicted"/>
<gene>
    <name evidence="2" type="ORF">SAMN05443668_12660</name>
</gene>
<dbReference type="AlphaFoldDB" id="A0A1M7RNP5"/>
<dbReference type="RefSeq" id="WP_084742405.1">
    <property type="nucleotide sequence ID" value="NZ_FRCS01000026.1"/>
</dbReference>
<dbReference type="Pfam" id="PF11188">
    <property type="entry name" value="DUF2975"/>
    <property type="match status" value="1"/>
</dbReference>
<accession>A0A1M7RNP5</accession>
<feature type="transmembrane region" description="Helical" evidence="1">
    <location>
        <begin position="20"/>
        <end position="40"/>
    </location>
</feature>
<keyword evidence="1" id="KW-1133">Transmembrane helix</keyword>
<dbReference type="EMBL" id="FRCS01000026">
    <property type="protein sequence ID" value="SHN47678.1"/>
    <property type="molecule type" value="Genomic_DNA"/>
</dbReference>
<dbReference type="OrthoDB" id="3296234at2"/>
<keyword evidence="3" id="KW-1185">Reference proteome</keyword>
<evidence type="ECO:0008006" key="4">
    <source>
        <dbReference type="Google" id="ProtNLM"/>
    </source>
</evidence>
<evidence type="ECO:0000313" key="2">
    <source>
        <dbReference type="EMBL" id="SHN47678.1"/>
    </source>
</evidence>
<dbReference type="Proteomes" id="UP000184440">
    <property type="component" value="Unassembled WGS sequence"/>
</dbReference>
<keyword evidence="1" id="KW-0812">Transmembrane</keyword>